<organism evidence="1 2">
    <name type="scientific">Burkholderia mayonis</name>
    <dbReference type="NCBI Taxonomy" id="1385591"/>
    <lineage>
        <taxon>Bacteria</taxon>
        <taxon>Pseudomonadati</taxon>
        <taxon>Pseudomonadota</taxon>
        <taxon>Betaproteobacteria</taxon>
        <taxon>Burkholderiales</taxon>
        <taxon>Burkholderiaceae</taxon>
        <taxon>Burkholderia</taxon>
        <taxon>pseudomallei group</taxon>
    </lineage>
</organism>
<dbReference type="EMBL" id="CP013387">
    <property type="protein sequence ID" value="AOJ03922.1"/>
    <property type="molecule type" value="Genomic_DNA"/>
</dbReference>
<dbReference type="AlphaFoldDB" id="A0A1B4FJX9"/>
<reference evidence="1 2" key="1">
    <citation type="submission" date="2015-12" db="EMBL/GenBank/DDBJ databases">
        <title>Diversity of Burkholderia near neighbor genomes.</title>
        <authorList>
            <person name="Sahl J."/>
            <person name="Wagner D."/>
            <person name="Keim P."/>
        </authorList>
    </citation>
    <scope>NUCLEOTIDE SEQUENCE [LARGE SCALE GENOMIC DNA]</scope>
    <source>
        <strain evidence="1 2">BDU6</strain>
    </source>
</reference>
<dbReference type="KEGG" id="buu:WS70_18625"/>
<name>A0A1B4FJX9_9BURK</name>
<protein>
    <submittedName>
        <fullName evidence="1">Uncharacterized protein</fullName>
    </submittedName>
</protein>
<evidence type="ECO:0000313" key="1">
    <source>
        <dbReference type="EMBL" id="AOJ03922.1"/>
    </source>
</evidence>
<evidence type="ECO:0000313" key="2">
    <source>
        <dbReference type="Proteomes" id="UP000062519"/>
    </source>
</evidence>
<proteinExistence type="predicted"/>
<dbReference type="RefSeq" id="WP_059469873.1">
    <property type="nucleotide sequence ID" value="NZ_CP013387.1"/>
</dbReference>
<accession>A0A1B4FJX9</accession>
<dbReference type="Proteomes" id="UP000062519">
    <property type="component" value="Chromosome 2"/>
</dbReference>
<sequence length="75" mass="8555">MNVQALSGMLHAQELLLVSLIRALPLETRQILADEFDRQIQLAETSHLDAPRDREAHEAFLAHVRKLLIRLESMA</sequence>
<keyword evidence="2" id="KW-1185">Reference proteome</keyword>
<gene>
    <name evidence="1" type="ORF">WS70_18625</name>
</gene>